<protein>
    <recommendedName>
        <fullName evidence="4">Muellerian-inhibiting factor</fullName>
    </recommendedName>
    <alternativeName>
        <fullName evidence="12">Anti-Muellerian hormone</fullName>
    </alternativeName>
    <alternativeName>
        <fullName evidence="13">Muellerian-inhibiting substance</fullName>
    </alternativeName>
</protein>
<dbReference type="EMBL" id="KY964412">
    <property type="protein sequence ID" value="AVR54985.1"/>
    <property type="molecule type" value="mRNA"/>
</dbReference>
<evidence type="ECO:0000256" key="3">
    <source>
        <dbReference type="ARBA" id="ARBA00011748"/>
    </source>
</evidence>
<keyword evidence="11" id="KW-0325">Glycoprotein</keyword>
<dbReference type="InterPro" id="IPR029034">
    <property type="entry name" value="Cystine-knot_cytokine"/>
</dbReference>
<dbReference type="Gene3D" id="2.10.90.10">
    <property type="entry name" value="Cystine-knot cytokines"/>
    <property type="match status" value="1"/>
</dbReference>
<dbReference type="GO" id="GO:0030154">
    <property type="term" value="P:cell differentiation"/>
    <property type="evidence" value="ECO:0007669"/>
    <property type="project" value="UniProtKB-KW"/>
</dbReference>
<keyword evidence="8 14" id="KW-0339">Growth factor</keyword>
<keyword evidence="10" id="KW-1015">Disulfide bond</keyword>
<evidence type="ECO:0000256" key="4">
    <source>
        <dbReference type="ARBA" id="ARBA00020473"/>
    </source>
</evidence>
<evidence type="ECO:0000259" key="15">
    <source>
        <dbReference type="PROSITE" id="PS51362"/>
    </source>
</evidence>
<keyword evidence="6" id="KW-0732">Signal</keyword>
<evidence type="ECO:0000256" key="14">
    <source>
        <dbReference type="RuleBase" id="RU000354"/>
    </source>
</evidence>
<dbReference type="Pfam" id="PF00019">
    <property type="entry name" value="TGF_beta"/>
    <property type="match status" value="1"/>
</dbReference>
<evidence type="ECO:0000256" key="12">
    <source>
        <dbReference type="ARBA" id="ARBA00030008"/>
    </source>
</evidence>
<keyword evidence="5" id="KW-0964">Secreted</keyword>
<proteinExistence type="evidence at transcript level"/>
<dbReference type="PROSITE" id="PS51362">
    <property type="entry name" value="TGF_BETA_2"/>
    <property type="match status" value="1"/>
</dbReference>
<keyword evidence="7" id="KW-0221">Differentiation</keyword>
<dbReference type="InterPro" id="IPR021203">
    <property type="entry name" value="Muellerian-inhibiting_factor"/>
</dbReference>
<comment type="subunit">
    <text evidence="3">Homodimer; disulfide-linked.</text>
</comment>
<dbReference type="RefSeq" id="XP_006129061.1">
    <property type="nucleotide sequence ID" value="XM_006128999.3"/>
</dbReference>
<dbReference type="SMART" id="SM00204">
    <property type="entry name" value="TGFB"/>
    <property type="match status" value="1"/>
</dbReference>
<dbReference type="OrthoDB" id="9893739at2759"/>
<evidence type="ECO:0000256" key="10">
    <source>
        <dbReference type="ARBA" id="ARBA00023157"/>
    </source>
</evidence>
<dbReference type="FunFam" id="2.10.90.10:FF:000033">
    <property type="entry name" value="Muellerian-inhibiting factor"/>
    <property type="match status" value="1"/>
</dbReference>
<feature type="domain" description="TGF-beta family profile" evidence="15">
    <location>
        <begin position="357"/>
        <end position="466"/>
    </location>
</feature>
<dbReference type="Pfam" id="PF04709">
    <property type="entry name" value="AMH_N"/>
    <property type="match status" value="1"/>
</dbReference>
<evidence type="ECO:0000256" key="8">
    <source>
        <dbReference type="ARBA" id="ARBA00023030"/>
    </source>
</evidence>
<evidence type="ECO:0000256" key="9">
    <source>
        <dbReference type="ARBA" id="ARBA00023156"/>
    </source>
</evidence>
<comment type="subcellular location">
    <subcellularLocation>
        <location evidence="1">Secreted</location>
    </subcellularLocation>
</comment>
<dbReference type="AlphaFoldDB" id="A0A3G1PW81"/>
<accession>A0A3G1PW81</accession>
<comment type="similarity">
    <text evidence="2 14">Belongs to the TGF-beta family.</text>
</comment>
<evidence type="ECO:0000256" key="7">
    <source>
        <dbReference type="ARBA" id="ARBA00022782"/>
    </source>
</evidence>
<evidence type="ECO:0000256" key="1">
    <source>
        <dbReference type="ARBA" id="ARBA00004613"/>
    </source>
</evidence>
<dbReference type="CDD" id="cd13757">
    <property type="entry name" value="TGF_beta_AMH"/>
    <property type="match status" value="1"/>
</dbReference>
<evidence type="ECO:0000256" key="11">
    <source>
        <dbReference type="ARBA" id="ARBA00023180"/>
    </source>
</evidence>
<dbReference type="PANTHER" id="PTHR15009:SF4">
    <property type="entry name" value="MUELLERIAN-INHIBITING FACTOR"/>
    <property type="match status" value="1"/>
</dbReference>
<dbReference type="InterPro" id="IPR001839">
    <property type="entry name" value="TGF-b_C"/>
</dbReference>
<keyword evidence="9" id="KW-0334">Gonadal differentiation</keyword>
<dbReference type="GO" id="GO:0005615">
    <property type="term" value="C:extracellular space"/>
    <property type="evidence" value="ECO:0007669"/>
    <property type="project" value="TreeGrafter"/>
</dbReference>
<evidence type="ECO:0000256" key="13">
    <source>
        <dbReference type="ARBA" id="ARBA00031273"/>
    </source>
</evidence>
<dbReference type="PROSITE" id="PS00250">
    <property type="entry name" value="TGF_BETA_1"/>
    <property type="match status" value="1"/>
</dbReference>
<dbReference type="PANTHER" id="PTHR15009">
    <property type="entry name" value="MUELLERIAN-INHIBITING FACTOR"/>
    <property type="match status" value="1"/>
</dbReference>
<dbReference type="GO" id="GO:0008083">
    <property type="term" value="F:growth factor activity"/>
    <property type="evidence" value="ECO:0007669"/>
    <property type="project" value="UniProtKB-KW"/>
</dbReference>
<dbReference type="KEGG" id="pss:102463094"/>
<evidence type="ECO:0000256" key="5">
    <source>
        <dbReference type="ARBA" id="ARBA00022525"/>
    </source>
</evidence>
<gene>
    <name evidence="16" type="primary">AMH</name>
</gene>
<evidence type="ECO:0000313" key="16">
    <source>
        <dbReference type="EMBL" id="AVR54985.1"/>
    </source>
</evidence>
<sequence>MHLVTLASEVRAAPRQNMKPVLGVALQYLLLFLPSAAVPRKRGIGGGLWQAEELEITFPKELEEKEDESTYEGAEPSFMALTSKATAVPHPLLKSDQPGDYAKGAKCPQLFPEEAVSPVVGLESSLPAWLPDRLEGPVCTVRMSRRYGLDQSLLEVVGVLTSYESDFLKLVRHASWDQGQLQTFGICPAGETHSALLSLKHIHAHLAEPGESRFLVLHLEEVTWDAETKLRFTLALQEEVGRSFGEVQSALLVFYLGSRESKARETLLAAGDGLLQKQALCLSRATRYLLLRALVTPATRTPRQLSFHVSLAIRRHGDGGPLLPTSEVQRLLFGADEKCFTRMTPALLLLEKRKVSRQTRSAGPQAYCRLQELMIDLHYDKFVILPDKYMANNCEGPCRRPLSTRIPDYSSHSVLLVDMQERGAPLQRRPCCVPVKYSDKEIISMTAEGVQVTTFPNMVAEECGCR</sequence>
<evidence type="ECO:0000256" key="6">
    <source>
        <dbReference type="ARBA" id="ARBA00022729"/>
    </source>
</evidence>
<dbReference type="GO" id="GO:0001880">
    <property type="term" value="P:Mullerian duct regression"/>
    <property type="evidence" value="ECO:0007669"/>
    <property type="project" value="TreeGrafter"/>
</dbReference>
<dbReference type="InterPro" id="IPR006799">
    <property type="entry name" value="AMH_N"/>
</dbReference>
<dbReference type="GO" id="GO:0007506">
    <property type="term" value="P:gonadal mesoderm development"/>
    <property type="evidence" value="ECO:0007669"/>
    <property type="project" value="UniProtKB-KW"/>
</dbReference>
<dbReference type="SUPFAM" id="SSF57501">
    <property type="entry name" value="Cystine-knot cytokines"/>
    <property type="match status" value="1"/>
</dbReference>
<reference evidence="16" key="1">
    <citation type="journal article" date="2016" name="Zhongguo Ke Xue">
        <title>Molecular Cloning and Expression Pattern of Amh and Its Preliminary Functional Analysis in Male Sexual Differentiation in Pelodiscus sinensis.</title>
        <authorList>
            <person name="Ge C."/>
            <person name="Cai H."/>
        </authorList>
    </citation>
    <scope>NUCLEOTIDE SEQUENCE</scope>
</reference>
<dbReference type="InterPro" id="IPR017948">
    <property type="entry name" value="TGFb_CS"/>
</dbReference>
<organism evidence="16">
    <name type="scientific">Pelodiscus sinensis</name>
    <name type="common">Chinese softshell turtle</name>
    <name type="synonym">Trionyx sinensis</name>
    <dbReference type="NCBI Taxonomy" id="13735"/>
    <lineage>
        <taxon>Eukaryota</taxon>
        <taxon>Metazoa</taxon>
        <taxon>Chordata</taxon>
        <taxon>Craniata</taxon>
        <taxon>Vertebrata</taxon>
        <taxon>Euteleostomi</taxon>
        <taxon>Archelosauria</taxon>
        <taxon>Testudinata</taxon>
        <taxon>Testudines</taxon>
        <taxon>Cryptodira</taxon>
        <taxon>Trionychia</taxon>
        <taxon>Trionychidae</taxon>
        <taxon>Pelodiscus</taxon>
    </lineage>
</organism>
<dbReference type="CTD" id="268"/>
<evidence type="ECO:0000256" key="2">
    <source>
        <dbReference type="ARBA" id="ARBA00006656"/>
    </source>
</evidence>
<name>A0A3G1PW81_PELSI</name>